<keyword evidence="3" id="KW-1185">Reference proteome</keyword>
<feature type="transmembrane region" description="Helical" evidence="1">
    <location>
        <begin position="358"/>
        <end position="376"/>
    </location>
</feature>
<dbReference type="AlphaFoldDB" id="A0A6J2SU52"/>
<dbReference type="Proteomes" id="UP000504633">
    <property type="component" value="Unplaced"/>
</dbReference>
<feature type="chain" id="PRO_5026670098" evidence="2">
    <location>
        <begin position="28"/>
        <end position="461"/>
    </location>
</feature>
<organism evidence="3 4">
    <name type="scientific">Drosophila hydei</name>
    <name type="common">Fruit fly</name>
    <dbReference type="NCBI Taxonomy" id="7224"/>
    <lineage>
        <taxon>Eukaryota</taxon>
        <taxon>Metazoa</taxon>
        <taxon>Ecdysozoa</taxon>
        <taxon>Arthropoda</taxon>
        <taxon>Hexapoda</taxon>
        <taxon>Insecta</taxon>
        <taxon>Pterygota</taxon>
        <taxon>Neoptera</taxon>
        <taxon>Endopterygota</taxon>
        <taxon>Diptera</taxon>
        <taxon>Brachycera</taxon>
        <taxon>Muscomorpha</taxon>
        <taxon>Ephydroidea</taxon>
        <taxon>Drosophilidae</taxon>
        <taxon>Drosophila</taxon>
    </lineage>
</organism>
<keyword evidence="1" id="KW-0472">Membrane</keyword>
<dbReference type="OMA" id="RNYVERE"/>
<evidence type="ECO:0000313" key="3">
    <source>
        <dbReference type="Proteomes" id="UP000504633"/>
    </source>
</evidence>
<keyword evidence="1" id="KW-0812">Transmembrane</keyword>
<reference evidence="4" key="1">
    <citation type="submission" date="2025-08" db="UniProtKB">
        <authorList>
            <consortium name="RefSeq"/>
        </authorList>
    </citation>
    <scope>IDENTIFICATION</scope>
    <source>
        <strain evidence="4">15085-1641.00</strain>
        <tissue evidence="4">Whole body</tissue>
    </source>
</reference>
<evidence type="ECO:0000256" key="1">
    <source>
        <dbReference type="SAM" id="Phobius"/>
    </source>
</evidence>
<evidence type="ECO:0000256" key="2">
    <source>
        <dbReference type="SAM" id="SignalP"/>
    </source>
</evidence>
<dbReference type="KEGG" id="dhe:111597813"/>
<evidence type="ECO:0000313" key="4">
    <source>
        <dbReference type="RefSeq" id="XP_030080661.1"/>
    </source>
</evidence>
<name>A0A6J2SU52_DROHY</name>
<keyword evidence="2" id="KW-0732">Signal</keyword>
<keyword evidence="1" id="KW-1133">Transmembrane helix</keyword>
<feature type="transmembrane region" description="Helical" evidence="1">
    <location>
        <begin position="388"/>
        <end position="408"/>
    </location>
</feature>
<accession>A0A6J2SU52</accession>
<sequence>MLAISSHTYGALLLLLLTGFLTTYQHSIELGHSETNYIRNIIEYAHKERPIETLVYMNRRQDLICHSREIKSSGLATLRIDEKSMISVKELYNSEALALVCISELADALLLPTLAQNLDRMRETRIIILLNTMSSNLQEFLRVIGELADNYSFVNVIVLHSTSDDKDPIVPYRLLPFPSPTFSRVRDVYDGYIFPNTWLNFNNKTATYLPDLISPRSLLATNPRTGEQTLSGSSDSFTMEFARRRNINLQFLIPLSEMWNIDFGNVSELTKQGLIDLPTRPFVQKLNTLPSNLEYDRLSDVNVFILVPCAKQMKIGDVFKGLRTYFMIVLAAYALFAVLEALTAAATYRITRIQHFRFLDLILNLHTFSGVLGISMPSRRFTSISLRQIVIITTVFSLVFTTFFNANLSTLLTKHPYYKEIESYQELRDSGMPIMIDRSFEKFINMSKAERANISNRAMHT</sequence>
<protein>
    <submittedName>
        <fullName evidence="4">Uncharacterized protein LOC111597813</fullName>
    </submittedName>
</protein>
<gene>
    <name evidence="4" type="primary">LOC111597813</name>
</gene>
<feature type="transmembrane region" description="Helical" evidence="1">
    <location>
        <begin position="325"/>
        <end position="346"/>
    </location>
</feature>
<dbReference type="RefSeq" id="XP_030080661.1">
    <property type="nucleotide sequence ID" value="XM_030224801.1"/>
</dbReference>
<feature type="signal peptide" evidence="2">
    <location>
        <begin position="1"/>
        <end position="27"/>
    </location>
</feature>
<dbReference type="OrthoDB" id="7841600at2759"/>
<proteinExistence type="predicted"/>
<dbReference type="GeneID" id="111597813"/>